<feature type="region of interest" description="Disordered" evidence="1">
    <location>
        <begin position="57"/>
        <end position="80"/>
    </location>
</feature>
<dbReference type="Pfam" id="PF10536">
    <property type="entry name" value="PMD"/>
    <property type="match status" value="1"/>
</dbReference>
<dbReference type="EMBL" id="OIVN01005635">
    <property type="protein sequence ID" value="SPD23382.1"/>
    <property type="molecule type" value="Genomic_DNA"/>
</dbReference>
<dbReference type="PANTHER" id="PTHR46033">
    <property type="entry name" value="PROTEIN MAIN-LIKE 2"/>
    <property type="match status" value="1"/>
</dbReference>
<sequence length="289" mass="32696">MYRCSGPRGHSSASSSSNAAVMDLYPVDERFFFNRWMPQLALREDITILFRSEEHLSHQAQNSEAKGRTPPGTGRAPHRLNSTTRSFAEAAGFKHFVETQPTKTAKKSLLCALVERWWDTTHTFHIAGVEMTITPYDMYRLTGLRVDRIVPIFSAFPTRVRPNREYLSISLGATSIDLPTVMRTFVEAPQTTVEESTRMARAFLLYLIGMTLDCNTSQTILVRWLHLLVDFQQTAQYNWGGVALANLYAGFNAISRGATTSFVGPWRIWQVHSLPSSFFVINPPTMQII</sequence>
<protein>
    <recommendedName>
        <fullName evidence="2">Aminotransferase-like plant mobile domain-containing protein</fullName>
    </recommendedName>
</protein>
<dbReference type="InterPro" id="IPR044824">
    <property type="entry name" value="MAIN-like"/>
</dbReference>
<dbReference type="InterPro" id="IPR019557">
    <property type="entry name" value="AminoTfrase-like_pln_mobile"/>
</dbReference>
<evidence type="ECO:0000256" key="1">
    <source>
        <dbReference type="SAM" id="MobiDB-lite"/>
    </source>
</evidence>
<name>A0A2N9IF26_FAGSY</name>
<evidence type="ECO:0000313" key="3">
    <source>
        <dbReference type="EMBL" id="SPD23382.1"/>
    </source>
</evidence>
<gene>
    <name evidence="3" type="ORF">FSB_LOCUS51264</name>
</gene>
<reference evidence="3" key="1">
    <citation type="submission" date="2018-02" db="EMBL/GenBank/DDBJ databases">
        <authorList>
            <person name="Cohen D.B."/>
            <person name="Kent A.D."/>
        </authorList>
    </citation>
    <scope>NUCLEOTIDE SEQUENCE</scope>
</reference>
<accession>A0A2N9IF26</accession>
<dbReference type="AlphaFoldDB" id="A0A2N9IF26"/>
<organism evidence="3">
    <name type="scientific">Fagus sylvatica</name>
    <name type="common">Beechnut</name>
    <dbReference type="NCBI Taxonomy" id="28930"/>
    <lineage>
        <taxon>Eukaryota</taxon>
        <taxon>Viridiplantae</taxon>
        <taxon>Streptophyta</taxon>
        <taxon>Embryophyta</taxon>
        <taxon>Tracheophyta</taxon>
        <taxon>Spermatophyta</taxon>
        <taxon>Magnoliopsida</taxon>
        <taxon>eudicotyledons</taxon>
        <taxon>Gunneridae</taxon>
        <taxon>Pentapetalae</taxon>
        <taxon>rosids</taxon>
        <taxon>fabids</taxon>
        <taxon>Fagales</taxon>
        <taxon>Fagaceae</taxon>
        <taxon>Fagus</taxon>
    </lineage>
</organism>
<feature type="domain" description="Aminotransferase-like plant mobile" evidence="2">
    <location>
        <begin position="92"/>
        <end position="271"/>
    </location>
</feature>
<dbReference type="PANTHER" id="PTHR46033:SF8">
    <property type="entry name" value="PROTEIN MAINTENANCE OF MERISTEMS-LIKE"/>
    <property type="match status" value="1"/>
</dbReference>
<evidence type="ECO:0000259" key="2">
    <source>
        <dbReference type="Pfam" id="PF10536"/>
    </source>
</evidence>
<proteinExistence type="predicted"/>
<dbReference type="GO" id="GO:0010073">
    <property type="term" value="P:meristem maintenance"/>
    <property type="evidence" value="ECO:0007669"/>
    <property type="project" value="InterPro"/>
</dbReference>